<feature type="compositionally biased region" description="Basic and acidic residues" evidence="9">
    <location>
        <begin position="892"/>
        <end position="901"/>
    </location>
</feature>
<evidence type="ECO:0000256" key="4">
    <source>
        <dbReference type="ARBA" id="ARBA00020733"/>
    </source>
</evidence>
<feature type="compositionally biased region" description="Polar residues" evidence="9">
    <location>
        <begin position="679"/>
        <end position="694"/>
    </location>
</feature>
<evidence type="ECO:0000256" key="1">
    <source>
        <dbReference type="ARBA" id="ARBA00002545"/>
    </source>
</evidence>
<name>A0A6A6JC67_WESOR</name>
<feature type="compositionally biased region" description="Basic and acidic residues" evidence="9">
    <location>
        <begin position="509"/>
        <end position="628"/>
    </location>
</feature>
<dbReference type="GeneID" id="54552056"/>
<feature type="compositionally biased region" description="Basic and acidic residues" evidence="9">
    <location>
        <begin position="462"/>
        <end position="475"/>
    </location>
</feature>
<feature type="compositionally biased region" description="Polar residues" evidence="9">
    <location>
        <begin position="851"/>
        <end position="865"/>
    </location>
</feature>
<evidence type="ECO:0000256" key="5">
    <source>
        <dbReference type="ARBA" id="ARBA00022490"/>
    </source>
</evidence>
<feature type="compositionally biased region" description="Acidic residues" evidence="9">
    <location>
        <begin position="74"/>
        <end position="96"/>
    </location>
</feature>
<keyword evidence="6 8" id="KW-0346">Stress response</keyword>
<gene>
    <name evidence="10" type="ORF">EI97DRAFT_435523</name>
</gene>
<reference evidence="10" key="1">
    <citation type="journal article" date="2020" name="Stud. Mycol.">
        <title>101 Dothideomycetes genomes: a test case for predicting lifestyles and emergence of pathogens.</title>
        <authorList>
            <person name="Haridas S."/>
            <person name="Albert R."/>
            <person name="Binder M."/>
            <person name="Bloem J."/>
            <person name="Labutti K."/>
            <person name="Salamov A."/>
            <person name="Andreopoulos B."/>
            <person name="Baker S."/>
            <person name="Barry K."/>
            <person name="Bills G."/>
            <person name="Bluhm B."/>
            <person name="Cannon C."/>
            <person name="Castanera R."/>
            <person name="Culley D."/>
            <person name="Daum C."/>
            <person name="Ezra D."/>
            <person name="Gonzalez J."/>
            <person name="Henrissat B."/>
            <person name="Kuo A."/>
            <person name="Liang C."/>
            <person name="Lipzen A."/>
            <person name="Lutzoni F."/>
            <person name="Magnuson J."/>
            <person name="Mondo S."/>
            <person name="Nolan M."/>
            <person name="Ohm R."/>
            <person name="Pangilinan J."/>
            <person name="Park H.-J."/>
            <person name="Ramirez L."/>
            <person name="Alfaro M."/>
            <person name="Sun H."/>
            <person name="Tritt A."/>
            <person name="Yoshinaga Y."/>
            <person name="Zwiers L.-H."/>
            <person name="Turgeon B."/>
            <person name="Goodwin S."/>
            <person name="Spatafora J."/>
            <person name="Crous P."/>
            <person name="Grigoriev I."/>
        </authorList>
    </citation>
    <scope>NUCLEOTIDE SEQUENCE</scope>
    <source>
        <strain evidence="10">CBS 379.55</strain>
    </source>
</reference>
<evidence type="ECO:0000313" key="11">
    <source>
        <dbReference type="Proteomes" id="UP000800097"/>
    </source>
</evidence>
<protein>
    <recommendedName>
        <fullName evidence="4 8">Stress response protein NST1</fullName>
    </recommendedName>
</protein>
<dbReference type="EMBL" id="ML986505">
    <property type="protein sequence ID" value="KAF2274161.1"/>
    <property type="molecule type" value="Genomic_DNA"/>
</dbReference>
<comment type="subcellular location">
    <subcellularLocation>
        <location evidence="2 8">Cytoplasm</location>
    </subcellularLocation>
</comment>
<comment type="function">
    <text evidence="1 8">May act as a negative regulator of salt tolerance.</text>
</comment>
<dbReference type="PANTHER" id="PTHR31780:SF10">
    <property type="entry name" value="LD36051P"/>
    <property type="match status" value="1"/>
</dbReference>
<feature type="compositionally biased region" description="Low complexity" evidence="9">
    <location>
        <begin position="754"/>
        <end position="770"/>
    </location>
</feature>
<keyword evidence="7 8" id="KW-0175">Coiled coil</keyword>
<proteinExistence type="inferred from homology"/>
<dbReference type="OrthoDB" id="21629at2759"/>
<evidence type="ECO:0000256" key="3">
    <source>
        <dbReference type="ARBA" id="ARBA00007112"/>
    </source>
</evidence>
<dbReference type="RefSeq" id="XP_033651700.1">
    <property type="nucleotide sequence ID" value="XM_033798881.1"/>
</dbReference>
<evidence type="ECO:0000256" key="7">
    <source>
        <dbReference type="ARBA" id="ARBA00023054"/>
    </source>
</evidence>
<dbReference type="InterPro" id="IPR051195">
    <property type="entry name" value="Fungal_stress_NST1"/>
</dbReference>
<sequence>MAQGTKPSSAVPPAGSLNGTSQAALPMGVNRKKQKRREKLALKQAAEARRQTTAPVQNGNITSSHGRQSAPAPEPEDSSYVPDDDEGDFYSEDEDGHDNRQAYGTNGHPSEGYPRGGAAGSGRKKPRKKKRRGSASAQQAHYIPSQPHTTSSTGTSKNLWNTTTNEERNNIREFWLGLNENERKSLVKIEKEAVLKKMKEQQKHSCSCTVCGRKRHAIEEELEVLYDAYYDELEQYANQRQDIGPMLSSVLPPSHPPQPHERRLMRTHPPPGQYDEGDDISQGDEDEGEDDEYSSEISYEDDSSVEPTSLPPHPDADFLQFGSSLQVKGGILTVADDLLKNDGKKFIEMMEQLAERRMQREEEATYQSHHPPDMHRRHHDQGSPPEADYYDDEEDEEADYEDDDYEDDEEDEDDTMTEEQRMEEGRRMFQIFAARMFEQRVLQAYREKVAAERQQKLLEEEAQEELRKKEREAKKALAAQKRRERKEQAKKLREETNAQKQAAQAAKEAAAKAEEERRQEELRKKKEEQRRKKEAERKAQEEERQRKEAEKLRRQQEERERQLEAERKQRELKQQEKKAKEEARRKEREEREAREKEAREKKAQEERERRERELKAKAERERQRKEEQAAAAAAKKASQPIAVPLPPTLVKQNAPAGVASPHITPAIPKAPAPAPTPNRPRQTSQQGSHGSSPKTPHIAPGTSQSISPTSQLLHSVAPKSIGTKPATSQQPTPTSHGSAMSPMLPIAPPPGMPVPHAMNMPPGFSSSPFGQSAMAPPGLAGPRSSISHSNLPFFPRAPGSQGYPLYPQPSAHTMSPLPGGRGFPVNSPPGLGDISTFSASGPIPGYPLSVPSHSRQASGTFGKASTETPAAPTPAQPISRPTPIQRPSSVKPHADDHHSDVDELAGHLGSRALLDDADIEPPVEPRRTSLQHGLNTLRPLTFNYGDHPPLPRNDGFNSFSGSPGGAWGAPSFPAAAGHLWGGSPTTSVFNAPHPLLGPPRLGEQRLVWIRRMLCSICRTFAGRQSTTDGFLDINEVTHQLDSVLLNQMGEPPASSEEIKAACDVFGDPSNGGGTLVYREVPGPVPQLSHIKFTEESAPKAALGEIGSPVPGHSVPISGSGLNRPFPGLGRPV</sequence>
<feature type="compositionally biased region" description="Polar residues" evidence="9">
    <location>
        <begin position="701"/>
        <end position="713"/>
    </location>
</feature>
<feature type="compositionally biased region" description="Pro residues" evidence="9">
    <location>
        <begin position="668"/>
        <end position="678"/>
    </location>
</feature>
<evidence type="ECO:0000256" key="9">
    <source>
        <dbReference type="SAM" id="MobiDB-lite"/>
    </source>
</evidence>
<feature type="compositionally biased region" description="Acidic residues" evidence="9">
    <location>
        <begin position="388"/>
        <end position="417"/>
    </location>
</feature>
<dbReference type="CDD" id="cd22249">
    <property type="entry name" value="UDM1_RNF168_RNF169-like"/>
    <property type="match status" value="1"/>
</dbReference>
<feature type="region of interest" description="Disordered" evidence="9">
    <location>
        <begin position="1111"/>
        <end position="1132"/>
    </location>
</feature>
<evidence type="ECO:0000256" key="2">
    <source>
        <dbReference type="ARBA" id="ARBA00004496"/>
    </source>
</evidence>
<evidence type="ECO:0000256" key="8">
    <source>
        <dbReference type="RuleBase" id="RU049441"/>
    </source>
</evidence>
<feature type="compositionally biased region" description="Acidic residues" evidence="9">
    <location>
        <begin position="275"/>
        <end position="304"/>
    </location>
</feature>
<keyword evidence="11" id="KW-1185">Reference proteome</keyword>
<accession>A0A6A6JC67</accession>
<comment type="similarity">
    <text evidence="3 8">Belongs to the NST1 family.</text>
</comment>
<dbReference type="GO" id="GO:0005737">
    <property type="term" value="C:cytoplasm"/>
    <property type="evidence" value="ECO:0007669"/>
    <property type="project" value="UniProtKB-SubCell"/>
</dbReference>
<organism evidence="10 11">
    <name type="scientific">Westerdykella ornata</name>
    <dbReference type="NCBI Taxonomy" id="318751"/>
    <lineage>
        <taxon>Eukaryota</taxon>
        <taxon>Fungi</taxon>
        <taxon>Dikarya</taxon>
        <taxon>Ascomycota</taxon>
        <taxon>Pezizomycotina</taxon>
        <taxon>Dothideomycetes</taxon>
        <taxon>Pleosporomycetidae</taxon>
        <taxon>Pleosporales</taxon>
        <taxon>Sporormiaceae</taxon>
        <taxon>Westerdykella</taxon>
    </lineage>
</organism>
<feature type="region of interest" description="Disordered" evidence="9">
    <location>
        <begin position="1"/>
        <end position="164"/>
    </location>
</feature>
<feature type="region of interest" description="Disordered" evidence="9">
    <location>
        <begin position="355"/>
        <end position="424"/>
    </location>
</feature>
<feature type="compositionally biased region" description="Basic residues" evidence="9">
    <location>
        <begin position="122"/>
        <end position="133"/>
    </location>
</feature>
<evidence type="ECO:0000313" key="10">
    <source>
        <dbReference type="EMBL" id="KAF2274161.1"/>
    </source>
</evidence>
<dbReference type="Pfam" id="PF13945">
    <property type="entry name" value="NST1"/>
    <property type="match status" value="1"/>
</dbReference>
<dbReference type="Proteomes" id="UP000800097">
    <property type="component" value="Unassembled WGS sequence"/>
</dbReference>
<feature type="region of interest" description="Disordered" evidence="9">
    <location>
        <begin position="245"/>
        <end position="318"/>
    </location>
</feature>
<keyword evidence="5 8" id="KW-0963">Cytoplasm</keyword>
<feature type="compositionally biased region" description="Polar residues" evidence="9">
    <location>
        <begin position="725"/>
        <end position="738"/>
    </location>
</feature>
<dbReference type="AlphaFoldDB" id="A0A6A6JC67"/>
<feature type="compositionally biased region" description="Basic and acidic residues" evidence="9">
    <location>
        <begin position="485"/>
        <end position="497"/>
    </location>
</feature>
<feature type="compositionally biased region" description="Polar residues" evidence="9">
    <location>
        <begin position="51"/>
        <end position="67"/>
    </location>
</feature>
<dbReference type="PANTHER" id="PTHR31780">
    <property type="entry name" value="STRESS RESPONSE PROTEIN NST1-RELATED"/>
    <property type="match status" value="1"/>
</dbReference>
<evidence type="ECO:0000256" key="6">
    <source>
        <dbReference type="ARBA" id="ARBA00023016"/>
    </source>
</evidence>
<feature type="compositionally biased region" description="Low complexity" evidence="9">
    <location>
        <begin position="498"/>
        <end position="508"/>
    </location>
</feature>
<feature type="region of interest" description="Disordered" evidence="9">
    <location>
        <begin position="462"/>
        <end position="793"/>
    </location>
</feature>
<feature type="compositionally biased region" description="Polar residues" evidence="9">
    <location>
        <begin position="146"/>
        <end position="160"/>
    </location>
</feature>
<dbReference type="InterPro" id="IPR025279">
    <property type="entry name" value="NST1"/>
</dbReference>
<feature type="region of interest" description="Disordered" evidence="9">
    <location>
        <begin position="850"/>
        <end position="901"/>
    </location>
</feature>